<organism evidence="10 11">
    <name type="scientific">Carnobacterium divergens</name>
    <name type="common">Lactobacillus divergens</name>
    <dbReference type="NCBI Taxonomy" id="2748"/>
    <lineage>
        <taxon>Bacteria</taxon>
        <taxon>Bacillati</taxon>
        <taxon>Bacillota</taxon>
        <taxon>Bacilli</taxon>
        <taxon>Lactobacillales</taxon>
        <taxon>Carnobacteriaceae</taxon>
        <taxon>Carnobacterium</taxon>
    </lineage>
</organism>
<gene>
    <name evidence="9 10" type="primary">cas2</name>
    <name evidence="10" type="ORF">CKN69_05380</name>
</gene>
<comment type="similarity">
    <text evidence="2 9">Belongs to the CRISPR-associated endoribonuclease Cas2 protein family.</text>
</comment>
<comment type="subunit">
    <text evidence="9">Homodimer, forms a heterotetramer with a Cas1 homodimer.</text>
</comment>
<proteinExistence type="inferred from homology"/>
<dbReference type="GO" id="GO:0004521">
    <property type="term" value="F:RNA endonuclease activity"/>
    <property type="evidence" value="ECO:0007669"/>
    <property type="project" value="InterPro"/>
</dbReference>
<evidence type="ECO:0000256" key="5">
    <source>
        <dbReference type="ARBA" id="ARBA00022759"/>
    </source>
</evidence>
<comment type="caution">
    <text evidence="10">The sequence shown here is derived from an EMBL/GenBank/DDBJ whole genome shotgun (WGS) entry which is preliminary data.</text>
</comment>
<feature type="binding site" evidence="9">
    <location>
        <position position="8"/>
    </location>
    <ligand>
        <name>Mg(2+)</name>
        <dbReference type="ChEBI" id="CHEBI:18420"/>
        <note>catalytic</note>
    </ligand>
</feature>
<evidence type="ECO:0000256" key="1">
    <source>
        <dbReference type="ARBA" id="ARBA00001946"/>
    </source>
</evidence>
<dbReference type="GO" id="GO:0046872">
    <property type="term" value="F:metal ion binding"/>
    <property type="evidence" value="ECO:0007669"/>
    <property type="project" value="UniProtKB-UniRule"/>
</dbReference>
<evidence type="ECO:0000256" key="4">
    <source>
        <dbReference type="ARBA" id="ARBA00022723"/>
    </source>
</evidence>
<comment type="function">
    <text evidence="9">CRISPR (clustered regularly interspaced short palindromic repeat), is an adaptive immune system that provides protection against mobile genetic elements (viruses, transposable elements and conjugative plasmids). CRISPR clusters contain sequences complementary to antecedent mobile elements and target invading nucleic acids. CRISPR clusters are transcribed and processed into CRISPR RNA (crRNA). Functions as a ssRNA-specific endoribonuclease. Involved in the integration of spacer DNA into the CRISPR cassette.</text>
</comment>
<dbReference type="GO" id="GO:0043571">
    <property type="term" value="P:maintenance of CRISPR repeat elements"/>
    <property type="evidence" value="ECO:0007669"/>
    <property type="project" value="UniProtKB-UniRule"/>
</dbReference>
<sequence>MRILVMFDLPVGTKKERREATQFRNYLLNEGYVMMQFSVYCRICNGYDMVKKYERKIERHLPNKGSVRMVSLTEEQYSNMKLLVGDDLENEKKVNTSNLSVF</sequence>
<dbReference type="Proteomes" id="UP000297938">
    <property type="component" value="Unassembled WGS sequence"/>
</dbReference>
<evidence type="ECO:0000256" key="3">
    <source>
        <dbReference type="ARBA" id="ARBA00022722"/>
    </source>
</evidence>
<evidence type="ECO:0000256" key="6">
    <source>
        <dbReference type="ARBA" id="ARBA00022801"/>
    </source>
</evidence>
<keyword evidence="4 9" id="KW-0479">Metal-binding</keyword>
<dbReference type="NCBIfam" id="TIGR01573">
    <property type="entry name" value="cas2"/>
    <property type="match status" value="1"/>
</dbReference>
<dbReference type="SUPFAM" id="SSF143430">
    <property type="entry name" value="TTP0101/SSO1404-like"/>
    <property type="match status" value="1"/>
</dbReference>
<keyword evidence="7 9" id="KW-0460">Magnesium</keyword>
<dbReference type="GO" id="GO:0051607">
    <property type="term" value="P:defense response to virus"/>
    <property type="evidence" value="ECO:0007669"/>
    <property type="project" value="UniProtKB-UniRule"/>
</dbReference>
<dbReference type="Gene3D" id="3.30.70.240">
    <property type="match status" value="1"/>
</dbReference>
<evidence type="ECO:0000256" key="2">
    <source>
        <dbReference type="ARBA" id="ARBA00009959"/>
    </source>
</evidence>
<accession>A0A7Z8CZ51</accession>
<keyword evidence="3 9" id="KW-0540">Nuclease</keyword>
<keyword evidence="6 9" id="KW-0378">Hydrolase</keyword>
<dbReference type="Pfam" id="PF09827">
    <property type="entry name" value="CRISPR_Cas2"/>
    <property type="match status" value="1"/>
</dbReference>
<evidence type="ECO:0000256" key="9">
    <source>
        <dbReference type="HAMAP-Rule" id="MF_01471"/>
    </source>
</evidence>
<dbReference type="GO" id="GO:0016787">
    <property type="term" value="F:hydrolase activity"/>
    <property type="evidence" value="ECO:0007669"/>
    <property type="project" value="UniProtKB-KW"/>
</dbReference>
<dbReference type="InterPro" id="IPR021127">
    <property type="entry name" value="CRISPR_associated_Cas2"/>
</dbReference>
<dbReference type="EMBL" id="NRPP01000010">
    <property type="protein sequence ID" value="TFJ27528.1"/>
    <property type="molecule type" value="Genomic_DNA"/>
</dbReference>
<evidence type="ECO:0000256" key="7">
    <source>
        <dbReference type="ARBA" id="ARBA00022842"/>
    </source>
</evidence>
<keyword evidence="8 9" id="KW-0051">Antiviral defense</keyword>
<dbReference type="RefSeq" id="WP_135025891.1">
    <property type="nucleotide sequence ID" value="NZ_JBFUWK010000004.1"/>
</dbReference>
<evidence type="ECO:0000256" key="8">
    <source>
        <dbReference type="ARBA" id="ARBA00023118"/>
    </source>
</evidence>
<name>A0A7Z8CZ51_CARDV</name>
<evidence type="ECO:0000313" key="11">
    <source>
        <dbReference type="Proteomes" id="UP000297938"/>
    </source>
</evidence>
<dbReference type="EC" id="3.1.-.-" evidence="9"/>
<reference evidence="10 11" key="1">
    <citation type="journal article" date="2018" name="Int. J. Food Microbiol.">
        <title>Growth of Carnobacterium spp. isolated from chilled vacuum-packaged meat under relevant acidic conditions.</title>
        <authorList>
            <person name="Zhang P."/>
            <person name="Badoni M."/>
            <person name="Ganzle M."/>
            <person name="Yang X."/>
        </authorList>
    </citation>
    <scope>NUCLEOTIDE SEQUENCE [LARGE SCALE GENOMIC DNA]</scope>
    <source>
        <strain evidence="10 11">B2</strain>
    </source>
</reference>
<evidence type="ECO:0000313" key="10">
    <source>
        <dbReference type="EMBL" id="TFJ27528.1"/>
    </source>
</evidence>
<comment type="cofactor">
    <cofactor evidence="1 9">
        <name>Mg(2+)</name>
        <dbReference type="ChEBI" id="CHEBI:18420"/>
    </cofactor>
</comment>
<dbReference type="AlphaFoldDB" id="A0A7Z8CZ51"/>
<protein>
    <recommendedName>
        <fullName evidence="9">CRISPR-associated endoribonuclease Cas2</fullName>
        <ecNumber evidence="9">3.1.-.-</ecNumber>
    </recommendedName>
</protein>
<dbReference type="HAMAP" id="MF_01471">
    <property type="entry name" value="Cas2"/>
    <property type="match status" value="1"/>
</dbReference>
<keyword evidence="5 9" id="KW-0255">Endonuclease</keyword>
<dbReference type="InterPro" id="IPR019199">
    <property type="entry name" value="Virulence_VapD/CRISPR_Cas2"/>
</dbReference>